<evidence type="ECO:0000256" key="1">
    <source>
        <dbReference type="ARBA" id="ARBA00022737"/>
    </source>
</evidence>
<dbReference type="InterPro" id="IPR056884">
    <property type="entry name" value="NPHP3-like_N"/>
</dbReference>
<dbReference type="AlphaFoldDB" id="A0A4Y7PFK8"/>
<evidence type="ECO:0000259" key="2">
    <source>
        <dbReference type="Pfam" id="PF24883"/>
    </source>
</evidence>
<dbReference type="PANTHER" id="PTHR10039">
    <property type="entry name" value="AMELOGENIN"/>
    <property type="match status" value="1"/>
</dbReference>
<keyword evidence="1" id="KW-0677">Repeat</keyword>
<evidence type="ECO:0000313" key="3">
    <source>
        <dbReference type="EMBL" id="TDL13831.1"/>
    </source>
</evidence>
<evidence type="ECO:0000313" key="4">
    <source>
        <dbReference type="Proteomes" id="UP000294933"/>
    </source>
</evidence>
<dbReference type="InterPro" id="IPR027417">
    <property type="entry name" value="P-loop_NTPase"/>
</dbReference>
<dbReference type="STRING" id="50990.A0A4Y7PFK8"/>
<reference evidence="3 4" key="1">
    <citation type="submission" date="2018-06" db="EMBL/GenBank/DDBJ databases">
        <title>A transcriptomic atlas of mushroom development highlights an independent origin of complex multicellularity.</title>
        <authorList>
            <consortium name="DOE Joint Genome Institute"/>
            <person name="Krizsan K."/>
            <person name="Almasi E."/>
            <person name="Merenyi Z."/>
            <person name="Sahu N."/>
            <person name="Viragh M."/>
            <person name="Koszo T."/>
            <person name="Mondo S."/>
            <person name="Kiss B."/>
            <person name="Balint B."/>
            <person name="Kues U."/>
            <person name="Barry K."/>
            <person name="Hegedus J.C."/>
            <person name="Henrissat B."/>
            <person name="Johnson J."/>
            <person name="Lipzen A."/>
            <person name="Ohm R."/>
            <person name="Nagy I."/>
            <person name="Pangilinan J."/>
            <person name="Yan J."/>
            <person name="Xiong Y."/>
            <person name="Grigoriev I.V."/>
            <person name="Hibbett D.S."/>
            <person name="Nagy L.G."/>
        </authorList>
    </citation>
    <scope>NUCLEOTIDE SEQUENCE [LARGE SCALE GENOMIC DNA]</scope>
    <source>
        <strain evidence="3 4">SZMC22713</strain>
    </source>
</reference>
<dbReference type="VEuPathDB" id="FungiDB:BD410DRAFT_686302"/>
<organism evidence="3 4">
    <name type="scientific">Rickenella mellea</name>
    <dbReference type="NCBI Taxonomy" id="50990"/>
    <lineage>
        <taxon>Eukaryota</taxon>
        <taxon>Fungi</taxon>
        <taxon>Dikarya</taxon>
        <taxon>Basidiomycota</taxon>
        <taxon>Agaricomycotina</taxon>
        <taxon>Agaricomycetes</taxon>
        <taxon>Hymenochaetales</taxon>
        <taxon>Rickenellaceae</taxon>
        <taxon>Rickenella</taxon>
    </lineage>
</organism>
<name>A0A4Y7PFK8_9AGAM</name>
<dbReference type="EMBL" id="ML170452">
    <property type="protein sequence ID" value="TDL13831.1"/>
    <property type="molecule type" value="Genomic_DNA"/>
</dbReference>
<dbReference type="OrthoDB" id="4760524at2759"/>
<dbReference type="SUPFAM" id="SSF52540">
    <property type="entry name" value="P-loop containing nucleoside triphosphate hydrolases"/>
    <property type="match status" value="1"/>
</dbReference>
<accession>A0A4Y7PFK8</accession>
<feature type="non-terminal residue" evidence="3">
    <location>
        <position position="1"/>
    </location>
</feature>
<sequence>PAPKCLPDTRIAVREKIAQWLHDREGLPILWLKGPAGYGKSSIAQTIAEECHESGNLAGSFFFSRGHAGRSNITGFIPTISSQLTINIPSSRNLVYQAILNDPSISDKARQKQFKRLVIDPLHQLKDIVTPKVLVIDALDECGTNASVDELVKIMANTQFPLRVFITSRQESDIQEVFRDPMINDKTHHLALETFQAEDDIHVFLHHQFSLIYERKQLALHGIPEVWPSVADLKRLVELSSGLFIFASTVVRLVAEDDEDGHPTQRLKVVLETPPGLNNLYTQILSTANLGPNFQNIVGTIILLKEPLTVKKLEQLLQLKTHTILNALSKLHSILMIPNNNDTPIRLFHKSLFDHLTNQVHAGESFIDLKVHTIHITLACLKSM</sequence>
<keyword evidence="4" id="KW-1185">Reference proteome</keyword>
<dbReference type="Proteomes" id="UP000294933">
    <property type="component" value="Unassembled WGS sequence"/>
</dbReference>
<feature type="domain" description="Nephrocystin 3-like N-terminal" evidence="2">
    <location>
        <begin position="14"/>
        <end position="169"/>
    </location>
</feature>
<proteinExistence type="predicted"/>
<dbReference type="Gene3D" id="3.40.50.300">
    <property type="entry name" value="P-loop containing nucleotide triphosphate hydrolases"/>
    <property type="match status" value="1"/>
</dbReference>
<protein>
    <recommendedName>
        <fullName evidence="2">Nephrocystin 3-like N-terminal domain-containing protein</fullName>
    </recommendedName>
</protein>
<feature type="non-terminal residue" evidence="3">
    <location>
        <position position="384"/>
    </location>
</feature>
<gene>
    <name evidence="3" type="ORF">BD410DRAFT_686302</name>
</gene>
<dbReference type="Pfam" id="PF24883">
    <property type="entry name" value="NPHP3_N"/>
    <property type="match status" value="1"/>
</dbReference>